<evidence type="ECO:0000313" key="2">
    <source>
        <dbReference type="Proteomes" id="UP001515480"/>
    </source>
</evidence>
<evidence type="ECO:0000313" key="1">
    <source>
        <dbReference type="EMBL" id="KAL1525114.1"/>
    </source>
</evidence>
<comment type="caution">
    <text evidence="1">The sequence shown here is derived from an EMBL/GenBank/DDBJ whole genome shotgun (WGS) entry which is preliminary data.</text>
</comment>
<keyword evidence="2" id="KW-1185">Reference proteome</keyword>
<dbReference type="Proteomes" id="UP001515480">
    <property type="component" value="Unassembled WGS sequence"/>
</dbReference>
<dbReference type="AlphaFoldDB" id="A0AB34JXG4"/>
<proteinExistence type="predicted"/>
<organism evidence="1 2">
    <name type="scientific">Prymnesium parvum</name>
    <name type="common">Toxic golden alga</name>
    <dbReference type="NCBI Taxonomy" id="97485"/>
    <lineage>
        <taxon>Eukaryota</taxon>
        <taxon>Haptista</taxon>
        <taxon>Haptophyta</taxon>
        <taxon>Prymnesiophyceae</taxon>
        <taxon>Prymnesiales</taxon>
        <taxon>Prymnesiaceae</taxon>
        <taxon>Prymnesium</taxon>
    </lineage>
</organism>
<gene>
    <name evidence="1" type="ORF">AB1Y20_019986</name>
</gene>
<protein>
    <submittedName>
        <fullName evidence="1">Uncharacterized protein</fullName>
    </submittedName>
</protein>
<dbReference type="EMBL" id="JBGBPQ010000004">
    <property type="protein sequence ID" value="KAL1525114.1"/>
    <property type="molecule type" value="Genomic_DNA"/>
</dbReference>
<reference evidence="1 2" key="1">
    <citation type="journal article" date="2024" name="Science">
        <title>Giant polyketide synthase enzymes in the biosynthesis of giant marine polyether toxins.</title>
        <authorList>
            <person name="Fallon T.R."/>
            <person name="Shende V.V."/>
            <person name="Wierzbicki I.H."/>
            <person name="Pendleton A.L."/>
            <person name="Watervoot N.F."/>
            <person name="Auber R.P."/>
            <person name="Gonzalez D.J."/>
            <person name="Wisecaver J.H."/>
            <person name="Moore B.S."/>
        </authorList>
    </citation>
    <scope>NUCLEOTIDE SEQUENCE [LARGE SCALE GENOMIC DNA]</scope>
    <source>
        <strain evidence="1 2">12B1</strain>
    </source>
</reference>
<name>A0AB34JXG4_PRYPA</name>
<accession>A0AB34JXG4</accession>
<sequence length="118" mass="13518">MPKDLCLTPAQVRLTLHQLNVSLRQVSIQPLEQRSSPFQLIVPDAPFGFMQIVVADDIRQGATLRLRYAVLSAFLRYFVCLQIAGQENGEMLSPSKRNWARNDDAWCDKYLRIGLLRD</sequence>